<reference evidence="3" key="1">
    <citation type="journal article" date="2023" name="Commun. Biol.">
        <title>Genome analysis of Parmales, the sister group of diatoms, reveals the evolutionary specialization of diatoms from phago-mixotrophs to photoautotrophs.</title>
        <authorList>
            <person name="Ban H."/>
            <person name="Sato S."/>
            <person name="Yoshikawa S."/>
            <person name="Yamada K."/>
            <person name="Nakamura Y."/>
            <person name="Ichinomiya M."/>
            <person name="Sato N."/>
            <person name="Blanc-Mathieu R."/>
            <person name="Endo H."/>
            <person name="Kuwata A."/>
            <person name="Ogata H."/>
        </authorList>
    </citation>
    <scope>NUCLEOTIDE SEQUENCE [LARGE SCALE GENOMIC DNA]</scope>
</reference>
<feature type="transmembrane region" description="Helical" evidence="1">
    <location>
        <begin position="164"/>
        <end position="188"/>
    </location>
</feature>
<dbReference type="OrthoDB" id="199255at2759"/>
<proteinExistence type="predicted"/>
<dbReference type="EMBL" id="BRYA01000192">
    <property type="protein sequence ID" value="GMI43422.1"/>
    <property type="molecule type" value="Genomic_DNA"/>
</dbReference>
<name>A0A9W7LBC2_9STRA</name>
<organism evidence="2 3">
    <name type="scientific">Triparma columacea</name>
    <dbReference type="NCBI Taxonomy" id="722753"/>
    <lineage>
        <taxon>Eukaryota</taxon>
        <taxon>Sar</taxon>
        <taxon>Stramenopiles</taxon>
        <taxon>Ochrophyta</taxon>
        <taxon>Bolidophyceae</taxon>
        <taxon>Parmales</taxon>
        <taxon>Triparmaceae</taxon>
        <taxon>Triparma</taxon>
    </lineage>
</organism>
<dbReference type="SUPFAM" id="SSF103481">
    <property type="entry name" value="Multidrug resistance efflux transporter EmrE"/>
    <property type="match status" value="1"/>
</dbReference>
<feature type="transmembrane region" description="Helical" evidence="1">
    <location>
        <begin position="251"/>
        <end position="268"/>
    </location>
</feature>
<keyword evidence="1" id="KW-0472">Membrane</keyword>
<keyword evidence="3" id="KW-1185">Reference proteome</keyword>
<accession>A0A9W7LBC2</accession>
<dbReference type="AlphaFoldDB" id="A0A9W7LBC2"/>
<comment type="caution">
    <text evidence="2">The sequence shown here is derived from an EMBL/GenBank/DDBJ whole genome shotgun (WGS) entry which is preliminary data.</text>
</comment>
<sequence>MILKENTYPESIDEHSDKSYKKPYVGLKKYWSTLLLFGVLSAIRSMTNILSCGLTSAYNVAIVNLLSPLITPVVDKFWLGAEIPLITWIAVAWTSVGCVAMVYGEYLIFGEDESQQAKGLQSAIGVAVQIVSVLTSVCIRMMMKTTTGVCTKVELMHSSNGATVLLGFTAGLLMVGWESVATLFQALVNPFSASFFWLMFLGFGVYTVGSYLQIQCCRLVGPGLYASYSSVRVAVAVVSSSVVLGEDIEGVWVWSGLILVGITVTWYTRAMMKWAKERKDVILSDRLEKGSQSSATTHENYSISDLDNVSVDNLVYERVNVILRDNREWTVPGVPNYGRMGQHTVKNVIF</sequence>
<keyword evidence="1" id="KW-0812">Transmembrane</keyword>
<evidence type="ECO:0000313" key="3">
    <source>
        <dbReference type="Proteomes" id="UP001165065"/>
    </source>
</evidence>
<dbReference type="Proteomes" id="UP001165065">
    <property type="component" value="Unassembled WGS sequence"/>
</dbReference>
<feature type="transmembrane region" description="Helical" evidence="1">
    <location>
        <begin position="85"/>
        <end position="103"/>
    </location>
</feature>
<evidence type="ECO:0008006" key="4">
    <source>
        <dbReference type="Google" id="ProtNLM"/>
    </source>
</evidence>
<dbReference type="InterPro" id="IPR037185">
    <property type="entry name" value="EmrE-like"/>
</dbReference>
<feature type="transmembrane region" description="Helical" evidence="1">
    <location>
        <begin position="194"/>
        <end position="212"/>
    </location>
</feature>
<keyword evidence="1" id="KW-1133">Transmembrane helix</keyword>
<evidence type="ECO:0000256" key="1">
    <source>
        <dbReference type="SAM" id="Phobius"/>
    </source>
</evidence>
<feature type="transmembrane region" description="Helical" evidence="1">
    <location>
        <begin position="56"/>
        <end position="73"/>
    </location>
</feature>
<gene>
    <name evidence="2" type="ORF">TrCOL_g9696</name>
</gene>
<protein>
    <recommendedName>
        <fullName evidence="4">WAT1-related protein</fullName>
    </recommendedName>
</protein>
<evidence type="ECO:0000313" key="2">
    <source>
        <dbReference type="EMBL" id="GMI43422.1"/>
    </source>
</evidence>
<feature type="transmembrane region" description="Helical" evidence="1">
    <location>
        <begin position="123"/>
        <end position="143"/>
    </location>
</feature>